<keyword evidence="4" id="KW-1185">Reference proteome</keyword>
<evidence type="ECO:0000256" key="1">
    <source>
        <dbReference type="ARBA" id="ARBA00022729"/>
    </source>
</evidence>
<keyword evidence="1" id="KW-0732">Signal</keyword>
<reference evidence="3" key="1">
    <citation type="submission" date="2023-07" db="EMBL/GenBank/DDBJ databases">
        <title>Gilvimarinus algae sp. nov., isolated from the surface of Kelp.</title>
        <authorList>
            <person name="Sun Y.Y."/>
            <person name="Gong Y."/>
            <person name="Du Z.J."/>
        </authorList>
    </citation>
    <scope>NUCLEOTIDE SEQUENCE</scope>
    <source>
        <strain evidence="3">SDUM040014</strain>
    </source>
</reference>
<sequence length="137" mass="15896">MRYLLFLSLIGMTVVTKGDTLSSLDQLTWKNRVILVWTDHPEPVKDTLERARPEIDERDIFWFIFSDDEVLTNYSSALAADFADKTTRKYQSGDTRVLLIGKDGGVKESDTELLLDALFREIDAMPMRIREMRQHIQ</sequence>
<protein>
    <submittedName>
        <fullName evidence="3">DUF4174 domain-containing protein</fullName>
    </submittedName>
</protein>
<name>A0ABT8TGK8_9GAMM</name>
<dbReference type="Proteomes" id="UP001168380">
    <property type="component" value="Unassembled WGS sequence"/>
</dbReference>
<feature type="domain" description="DUF4174" evidence="2">
    <location>
        <begin position="24"/>
        <end position="131"/>
    </location>
</feature>
<evidence type="ECO:0000313" key="4">
    <source>
        <dbReference type="Proteomes" id="UP001168380"/>
    </source>
</evidence>
<organism evidence="3 4">
    <name type="scientific">Gilvimarinus algae</name>
    <dbReference type="NCBI Taxonomy" id="3058037"/>
    <lineage>
        <taxon>Bacteria</taxon>
        <taxon>Pseudomonadati</taxon>
        <taxon>Pseudomonadota</taxon>
        <taxon>Gammaproteobacteria</taxon>
        <taxon>Cellvibrionales</taxon>
        <taxon>Cellvibrionaceae</taxon>
        <taxon>Gilvimarinus</taxon>
    </lineage>
</organism>
<dbReference type="EMBL" id="JAULRT010000060">
    <property type="protein sequence ID" value="MDO3383224.1"/>
    <property type="molecule type" value="Genomic_DNA"/>
</dbReference>
<proteinExistence type="predicted"/>
<dbReference type="RefSeq" id="WP_302713993.1">
    <property type="nucleotide sequence ID" value="NZ_JAULRT010000060.1"/>
</dbReference>
<dbReference type="InterPro" id="IPR025232">
    <property type="entry name" value="DUF4174"/>
</dbReference>
<evidence type="ECO:0000313" key="3">
    <source>
        <dbReference type="EMBL" id="MDO3383224.1"/>
    </source>
</evidence>
<dbReference type="Pfam" id="PF13778">
    <property type="entry name" value="DUF4174"/>
    <property type="match status" value="1"/>
</dbReference>
<accession>A0ABT8TGK8</accession>
<evidence type="ECO:0000259" key="2">
    <source>
        <dbReference type="Pfam" id="PF13778"/>
    </source>
</evidence>
<comment type="caution">
    <text evidence="3">The sequence shown here is derived from an EMBL/GenBank/DDBJ whole genome shotgun (WGS) entry which is preliminary data.</text>
</comment>
<gene>
    <name evidence="3" type="ORF">QWI16_13670</name>
</gene>